<dbReference type="EMBL" id="SSTI01000032">
    <property type="protein sequence ID" value="THG36742.1"/>
    <property type="molecule type" value="Genomic_DNA"/>
</dbReference>
<feature type="transmembrane region" description="Helical" evidence="1">
    <location>
        <begin position="90"/>
        <end position="112"/>
    </location>
</feature>
<protein>
    <recommendedName>
        <fullName evidence="2">Acyltransferase 3 domain-containing protein</fullName>
    </recommendedName>
</protein>
<sequence length="130" mass="14248">MNALVSKEIQQLQMGFRSGERIAGLDAWRATLMLGGLLLHGSLWQPPQALFTAVGVVSSAFRMGSFFALSGLLCGFALRKRTSREWLVRRLVQIGLPMSFGWGVLCPLVLLLCQSASKKDPLSACKRDPL</sequence>
<dbReference type="PANTHER" id="PTHR36927:SF1">
    <property type="entry name" value="MDO-LIKE PROTEIN"/>
    <property type="match status" value="1"/>
</dbReference>
<comment type="caution">
    <text evidence="3">The sequence shown here is derived from an EMBL/GenBank/DDBJ whole genome shotgun (WGS) entry which is preliminary data.</text>
</comment>
<evidence type="ECO:0000256" key="1">
    <source>
        <dbReference type="SAM" id="Phobius"/>
    </source>
</evidence>
<feature type="non-terminal residue" evidence="3">
    <location>
        <position position="130"/>
    </location>
</feature>
<dbReference type="InterPro" id="IPR050623">
    <property type="entry name" value="Glucan_succinyl_AcylTrfase"/>
</dbReference>
<keyword evidence="1" id="KW-1133">Transmembrane helix</keyword>
<accession>A0ABY2QDV4</accession>
<dbReference type="InterPro" id="IPR002656">
    <property type="entry name" value="Acyl_transf_3_dom"/>
</dbReference>
<evidence type="ECO:0000313" key="3">
    <source>
        <dbReference type="EMBL" id="THG36742.1"/>
    </source>
</evidence>
<evidence type="ECO:0000259" key="2">
    <source>
        <dbReference type="Pfam" id="PF01757"/>
    </source>
</evidence>
<name>A0ABY2QDV4_9SPHN</name>
<keyword evidence="1" id="KW-0812">Transmembrane</keyword>
<proteinExistence type="predicted"/>
<organism evidence="3 4">
    <name type="scientific">Sphingomonas olei</name>
    <dbReference type="NCBI Taxonomy" id="1886787"/>
    <lineage>
        <taxon>Bacteria</taxon>
        <taxon>Pseudomonadati</taxon>
        <taxon>Pseudomonadota</taxon>
        <taxon>Alphaproteobacteria</taxon>
        <taxon>Sphingomonadales</taxon>
        <taxon>Sphingomonadaceae</taxon>
        <taxon>Sphingomonas</taxon>
    </lineage>
</organism>
<reference evidence="3 4" key="1">
    <citation type="submission" date="2019-04" db="EMBL/GenBank/DDBJ databases">
        <title>Microbes associate with the intestines of laboratory mice.</title>
        <authorList>
            <person name="Navarre W."/>
            <person name="Wong E."/>
            <person name="Huang K.C."/>
            <person name="Tropini C."/>
            <person name="Ng K."/>
            <person name="Yu B."/>
        </authorList>
    </citation>
    <scope>NUCLEOTIDE SEQUENCE [LARGE SCALE GENOMIC DNA]</scope>
    <source>
        <strain evidence="3 4">NM83_B4-11</strain>
    </source>
</reference>
<feature type="domain" description="Acyltransferase 3" evidence="2">
    <location>
        <begin position="23"/>
        <end position="111"/>
    </location>
</feature>
<keyword evidence="4" id="KW-1185">Reference proteome</keyword>
<gene>
    <name evidence="3" type="ORF">E5988_16550</name>
</gene>
<keyword evidence="1" id="KW-0472">Membrane</keyword>
<evidence type="ECO:0000313" key="4">
    <source>
        <dbReference type="Proteomes" id="UP000308038"/>
    </source>
</evidence>
<feature type="transmembrane region" description="Helical" evidence="1">
    <location>
        <begin position="27"/>
        <end position="44"/>
    </location>
</feature>
<dbReference type="PANTHER" id="PTHR36927">
    <property type="entry name" value="BLR4337 PROTEIN"/>
    <property type="match status" value="1"/>
</dbReference>
<dbReference type="Pfam" id="PF01757">
    <property type="entry name" value="Acyl_transf_3"/>
    <property type="match status" value="1"/>
</dbReference>
<feature type="transmembrane region" description="Helical" evidence="1">
    <location>
        <begin position="50"/>
        <end position="78"/>
    </location>
</feature>
<dbReference type="Proteomes" id="UP000308038">
    <property type="component" value="Unassembled WGS sequence"/>
</dbReference>